<organism evidence="10 11">
    <name type="scientific">Carpediemonas membranifera</name>
    <dbReference type="NCBI Taxonomy" id="201153"/>
    <lineage>
        <taxon>Eukaryota</taxon>
        <taxon>Metamonada</taxon>
        <taxon>Carpediemonas-like organisms</taxon>
        <taxon>Carpediemonas</taxon>
    </lineage>
</organism>
<evidence type="ECO:0000256" key="3">
    <source>
        <dbReference type="ARBA" id="ARBA00022741"/>
    </source>
</evidence>
<keyword evidence="11" id="KW-1185">Reference proteome</keyword>
<keyword evidence="3 6" id="KW-0547">Nucleotide-binding</keyword>
<gene>
    <name evidence="10" type="ORF">J8273_8865</name>
</gene>
<evidence type="ECO:0000256" key="4">
    <source>
        <dbReference type="ARBA" id="ARBA00022777"/>
    </source>
</evidence>
<comment type="cofactor">
    <cofactor evidence="8">
        <name>Mg(2+)</name>
        <dbReference type="ChEBI" id="CHEBI:18420"/>
    </cofactor>
</comment>
<dbReference type="InterPro" id="IPR017441">
    <property type="entry name" value="Protein_kinase_ATP_BS"/>
</dbReference>
<accession>A0A8J6E0N5</accession>
<dbReference type="EMBL" id="JAHDYR010000069">
    <property type="protein sequence ID" value="KAG9389572.1"/>
    <property type="molecule type" value="Genomic_DNA"/>
</dbReference>
<dbReference type="SUPFAM" id="SSF56112">
    <property type="entry name" value="Protein kinase-like (PK-like)"/>
    <property type="match status" value="1"/>
</dbReference>
<dbReference type="InterPro" id="IPR008271">
    <property type="entry name" value="Ser/Thr_kinase_AS"/>
</dbReference>
<feature type="domain" description="Protein kinase" evidence="9">
    <location>
        <begin position="20"/>
        <end position="312"/>
    </location>
</feature>
<evidence type="ECO:0000313" key="11">
    <source>
        <dbReference type="Proteomes" id="UP000717585"/>
    </source>
</evidence>
<reference evidence="10" key="1">
    <citation type="submission" date="2021-05" db="EMBL/GenBank/DDBJ databases">
        <title>A free-living protist that lacks canonical eukaryotic 1 DNA replication and segregation systems.</title>
        <authorList>
            <person name="Salas-Leiva D.E."/>
            <person name="Tromer E.C."/>
            <person name="Curtis B.A."/>
            <person name="Jerlstrom-Hultqvist J."/>
            <person name="Kolisko M."/>
            <person name="Yi Z."/>
            <person name="Salas-Leiva J.S."/>
            <person name="Gallot-Lavallee L."/>
            <person name="Kops G.J.P.L."/>
            <person name="Archibald J.M."/>
            <person name="Simpson A.G.B."/>
            <person name="Roger A.J."/>
        </authorList>
    </citation>
    <scope>NUCLEOTIDE SEQUENCE</scope>
    <source>
        <strain evidence="10">BICM</strain>
    </source>
</reference>
<comment type="activity regulation">
    <text evidence="8">Activated by threonine and tyrosine phosphorylation.</text>
</comment>
<dbReference type="EC" id="2.7.11.24" evidence="8"/>
<evidence type="ECO:0000256" key="6">
    <source>
        <dbReference type="PROSITE-ProRule" id="PRU10141"/>
    </source>
</evidence>
<protein>
    <recommendedName>
        <fullName evidence="8">Mitogen-activated protein kinase</fullName>
        <ecNumber evidence="8">2.7.11.24</ecNumber>
    </recommendedName>
</protein>
<dbReference type="InterPro" id="IPR011009">
    <property type="entry name" value="Kinase-like_dom_sf"/>
</dbReference>
<proteinExistence type="inferred from homology"/>
<name>A0A8J6E0N5_9EUKA</name>
<dbReference type="Gene3D" id="1.10.510.10">
    <property type="entry name" value="Transferase(Phosphotransferase) domain 1"/>
    <property type="match status" value="1"/>
</dbReference>
<dbReference type="PROSITE" id="PS50011">
    <property type="entry name" value="PROTEIN_KINASE_DOM"/>
    <property type="match status" value="1"/>
</dbReference>
<dbReference type="SMART" id="SM00220">
    <property type="entry name" value="S_TKc"/>
    <property type="match status" value="1"/>
</dbReference>
<keyword evidence="5 6" id="KW-0067">ATP-binding</keyword>
<keyword evidence="8" id="KW-0460">Magnesium</keyword>
<dbReference type="Proteomes" id="UP000717585">
    <property type="component" value="Unassembled WGS sequence"/>
</dbReference>
<evidence type="ECO:0000256" key="1">
    <source>
        <dbReference type="ARBA" id="ARBA00022527"/>
    </source>
</evidence>
<dbReference type="OrthoDB" id="192887at2759"/>
<dbReference type="FunFam" id="3.30.200.20:FF:000046">
    <property type="entry name" value="Mitogen-activated protein kinase"/>
    <property type="match status" value="1"/>
</dbReference>
<dbReference type="PROSITE" id="PS00107">
    <property type="entry name" value="PROTEIN_KINASE_ATP"/>
    <property type="match status" value="1"/>
</dbReference>
<dbReference type="GO" id="GO:0004707">
    <property type="term" value="F:MAP kinase activity"/>
    <property type="evidence" value="ECO:0007669"/>
    <property type="project" value="UniProtKB-EC"/>
</dbReference>
<dbReference type="AlphaFoldDB" id="A0A8J6E0N5"/>
<dbReference type="PANTHER" id="PTHR24055">
    <property type="entry name" value="MITOGEN-ACTIVATED PROTEIN KINASE"/>
    <property type="match status" value="1"/>
</dbReference>
<evidence type="ECO:0000259" key="9">
    <source>
        <dbReference type="PROSITE" id="PS50011"/>
    </source>
</evidence>
<evidence type="ECO:0000313" key="10">
    <source>
        <dbReference type="EMBL" id="KAG9389572.1"/>
    </source>
</evidence>
<keyword evidence="1 7" id="KW-0723">Serine/threonine-protein kinase</keyword>
<feature type="binding site" evidence="6">
    <location>
        <position position="50"/>
    </location>
    <ligand>
        <name>ATP</name>
        <dbReference type="ChEBI" id="CHEBI:30616"/>
    </ligand>
</feature>
<dbReference type="Gene3D" id="3.30.200.20">
    <property type="entry name" value="Phosphorylase Kinase, domain 1"/>
    <property type="match status" value="1"/>
</dbReference>
<comment type="catalytic activity">
    <reaction evidence="8">
        <text>L-threonyl-[protein] + ATP = O-phospho-L-threonyl-[protein] + ADP + H(+)</text>
        <dbReference type="Rhea" id="RHEA:46608"/>
        <dbReference type="Rhea" id="RHEA-COMP:11060"/>
        <dbReference type="Rhea" id="RHEA-COMP:11605"/>
        <dbReference type="ChEBI" id="CHEBI:15378"/>
        <dbReference type="ChEBI" id="CHEBI:30013"/>
        <dbReference type="ChEBI" id="CHEBI:30616"/>
        <dbReference type="ChEBI" id="CHEBI:61977"/>
        <dbReference type="ChEBI" id="CHEBI:456216"/>
        <dbReference type="EC" id="2.7.11.24"/>
    </reaction>
</comment>
<comment type="similarity">
    <text evidence="8">Belongs to the protein kinase superfamily. Ser/Thr protein kinase family. MAP kinase subfamily.</text>
</comment>
<keyword evidence="4 8" id="KW-0418">Kinase</keyword>
<dbReference type="InterPro" id="IPR000719">
    <property type="entry name" value="Prot_kinase_dom"/>
</dbReference>
<dbReference type="GO" id="GO:0005524">
    <property type="term" value="F:ATP binding"/>
    <property type="evidence" value="ECO:0007669"/>
    <property type="project" value="UniProtKB-UniRule"/>
</dbReference>
<dbReference type="PROSITE" id="PS01351">
    <property type="entry name" value="MAPK"/>
    <property type="match status" value="1"/>
</dbReference>
<dbReference type="PROSITE" id="PS00108">
    <property type="entry name" value="PROTEIN_KINASE_ST"/>
    <property type="match status" value="1"/>
</dbReference>
<evidence type="ECO:0000256" key="2">
    <source>
        <dbReference type="ARBA" id="ARBA00022679"/>
    </source>
</evidence>
<dbReference type="FunFam" id="1.10.510.10:FF:000040">
    <property type="entry name" value="Mitogen-activated protein kinase"/>
    <property type="match status" value="1"/>
</dbReference>
<evidence type="ECO:0000256" key="5">
    <source>
        <dbReference type="ARBA" id="ARBA00022840"/>
    </source>
</evidence>
<sequence length="372" mass="42411">MDGYTTHTFNGTRFTVPSRYTVQKPLGSGAYGVVCLATDTLTGENVAIKKIARLFDHVIDTKRALRELIILSHFSHQNIIQLKDIIIVGGEDDFEDLYVITDLMDTDMHRIISSKQGLSEEHISYFLYQLVSALRYTHSAHIIHRDLKPSNILLNANCDLKLCDFGLARHRDEANDEAGKYILTEYVATRWYRAPEIICGWKHYHGCVDVWSVGCIFAELLQRRPLFAGKDYLKQLHLIMEVTGTPTDDEVKDIASSRARAYLKSLPPKRGTPIRALFPKASPEAVDLLDKMLKFNPMERITLDQALEHPFLKAVHIKSANKTYVGPDIEFAFEDGVTPLTKPLLRHYIYQEYLKFQRGKKEANPAVFSQTI</sequence>
<dbReference type="CDD" id="cd07834">
    <property type="entry name" value="STKc_MAPK"/>
    <property type="match status" value="1"/>
</dbReference>
<dbReference type="InterPro" id="IPR003527">
    <property type="entry name" value="MAP_kinase_CS"/>
</dbReference>
<keyword evidence="2 8" id="KW-0808">Transferase</keyword>
<evidence type="ECO:0000256" key="8">
    <source>
        <dbReference type="RuleBase" id="RU361165"/>
    </source>
</evidence>
<evidence type="ECO:0000256" key="7">
    <source>
        <dbReference type="RuleBase" id="RU000304"/>
    </source>
</evidence>
<comment type="caution">
    <text evidence="10">The sequence shown here is derived from an EMBL/GenBank/DDBJ whole genome shotgun (WGS) entry which is preliminary data.</text>
</comment>
<dbReference type="InterPro" id="IPR050117">
    <property type="entry name" value="MAPK"/>
</dbReference>
<dbReference type="Pfam" id="PF00069">
    <property type="entry name" value="Pkinase"/>
    <property type="match status" value="1"/>
</dbReference>